<dbReference type="EMBL" id="GG666505">
    <property type="protein sequence ID" value="EEN61417.1"/>
    <property type="molecule type" value="Genomic_DNA"/>
</dbReference>
<reference evidence="1" key="1">
    <citation type="journal article" date="2008" name="Nature">
        <title>The amphioxus genome and the evolution of the chordate karyotype.</title>
        <authorList>
            <consortium name="US DOE Joint Genome Institute (JGI-PGF)"/>
            <person name="Putnam N.H."/>
            <person name="Butts T."/>
            <person name="Ferrier D.E.K."/>
            <person name="Furlong R.F."/>
            <person name="Hellsten U."/>
            <person name="Kawashima T."/>
            <person name="Robinson-Rechavi M."/>
            <person name="Shoguchi E."/>
            <person name="Terry A."/>
            <person name="Yu J.-K."/>
            <person name="Benito-Gutierrez E.L."/>
            <person name="Dubchak I."/>
            <person name="Garcia-Fernandez J."/>
            <person name="Gibson-Brown J.J."/>
            <person name="Grigoriev I.V."/>
            <person name="Horton A.C."/>
            <person name="de Jong P.J."/>
            <person name="Jurka J."/>
            <person name="Kapitonov V.V."/>
            <person name="Kohara Y."/>
            <person name="Kuroki Y."/>
            <person name="Lindquist E."/>
            <person name="Lucas S."/>
            <person name="Osoegawa K."/>
            <person name="Pennacchio L.A."/>
            <person name="Salamov A.A."/>
            <person name="Satou Y."/>
            <person name="Sauka-Spengler T."/>
            <person name="Schmutz J."/>
            <person name="Shin-I T."/>
            <person name="Toyoda A."/>
            <person name="Bronner-Fraser M."/>
            <person name="Fujiyama A."/>
            <person name="Holland L.Z."/>
            <person name="Holland P.W.H."/>
            <person name="Satoh N."/>
            <person name="Rokhsar D.S."/>
        </authorList>
    </citation>
    <scope>NUCLEOTIDE SEQUENCE [LARGE SCALE GENOMIC DNA]</scope>
    <source>
        <strain evidence="1">S238N-H82</strain>
        <tissue evidence="1">Testes</tissue>
    </source>
</reference>
<sequence length="227" mass="24224">MVYRRVGLFSTAAAAAVAKVTVKAAPKGTEICAFSSPDEASYPVCLSTFQEDLFVFLWDLSAILCACPYSWGTCLCSCGTCQLSRVPVHIPGGPVCVPVGPVSYPVCLSTFQEDLSVFLWDLSAILCACPYSWGTCLTVPVGPVSYPVCLSIFLGDLSDCSCGTCQLSCVPVHILGGPVCVPVYLSTFQEDLSMSSVLPTSNPVHLSVFQEDLSAVYREENIGLDLY</sequence>
<accession>C3YEA9</accession>
<dbReference type="InParanoid" id="C3YEA9"/>
<evidence type="ECO:0000313" key="1">
    <source>
        <dbReference type="EMBL" id="EEN61417.1"/>
    </source>
</evidence>
<protein>
    <submittedName>
        <fullName evidence="1">Uncharacterized protein</fullName>
    </submittedName>
</protein>
<organism>
    <name type="scientific">Branchiostoma floridae</name>
    <name type="common">Florida lancelet</name>
    <name type="synonym">Amphioxus</name>
    <dbReference type="NCBI Taxonomy" id="7739"/>
    <lineage>
        <taxon>Eukaryota</taxon>
        <taxon>Metazoa</taxon>
        <taxon>Chordata</taxon>
        <taxon>Cephalochordata</taxon>
        <taxon>Leptocardii</taxon>
        <taxon>Amphioxiformes</taxon>
        <taxon>Branchiostomatidae</taxon>
        <taxon>Branchiostoma</taxon>
    </lineage>
</organism>
<proteinExistence type="predicted"/>
<gene>
    <name evidence="1" type="ORF">BRAFLDRAFT_120651</name>
</gene>
<dbReference type="AlphaFoldDB" id="C3YEA9"/>
<name>C3YEA9_BRAFL</name>